<evidence type="ECO:0000313" key="8">
    <source>
        <dbReference type="EMBL" id="ADG83506.1"/>
    </source>
</evidence>
<protein>
    <recommendedName>
        <fullName evidence="2 6">UTP--glucose-1-phosphate uridylyltransferase</fullName>
        <ecNumber evidence="2 6">2.7.7.9</ecNumber>
    </recommendedName>
    <alternativeName>
        <fullName evidence="6">UDP-glucose pyrophosphorylase</fullName>
    </alternativeName>
</protein>
<accession>D5XC54</accession>
<dbReference type="RefSeq" id="WP_013121497.1">
    <property type="nucleotide sequence ID" value="NC_014152.1"/>
</dbReference>
<dbReference type="PANTHER" id="PTHR43197">
    <property type="entry name" value="UTP--GLUCOSE-1-PHOSPHATE URIDYLYLTRANSFERASE"/>
    <property type="match status" value="1"/>
</dbReference>
<dbReference type="AlphaFoldDB" id="D5XC54"/>
<gene>
    <name evidence="8" type="ordered locus">TherJR_2671</name>
</gene>
<dbReference type="GO" id="GO:0003983">
    <property type="term" value="F:UTP:glucose-1-phosphate uridylyltransferase activity"/>
    <property type="evidence" value="ECO:0007669"/>
    <property type="project" value="UniProtKB-EC"/>
</dbReference>
<comment type="similarity">
    <text evidence="1 6">Belongs to the UDPGP type 2 family.</text>
</comment>
<proteinExistence type="inferred from homology"/>
<dbReference type="Gene3D" id="3.90.550.10">
    <property type="entry name" value="Spore Coat Polysaccharide Biosynthesis Protein SpsA, Chain A"/>
    <property type="match status" value="1"/>
</dbReference>
<name>D5XC54_THEPJ</name>
<evidence type="ECO:0000313" key="9">
    <source>
        <dbReference type="Proteomes" id="UP000002377"/>
    </source>
</evidence>
<dbReference type="KEGG" id="tjr:TherJR_2671"/>
<sequence>MKKIRKAVIPAGGWGTRCLPASKAIPKEMLPIVDKPAIHYVVEEAVAAGITDILIITGRNKDCIADYFDRNLELETFLEIKGKNELLQKVRHPAGLVNIYYTRQKEQKGLGHAVSLAREFVGREPFAVLLPDDLIDTKVPCLKQMVDMYERRPGTTVAVMEVPREEVKNYGIIKPVRLTANVFVIRDLVEKPAVNKAPSNLAIVGRYIIEPEVFACLDKVEPGAGGEIQLTDALRMLLEKDELYAYKFFGNRYDVGNIAGFVRANIQLGLNHPELGSVIEKEIMGILDNRLKVG</sequence>
<dbReference type="Pfam" id="PF00483">
    <property type="entry name" value="NTP_transferase"/>
    <property type="match status" value="1"/>
</dbReference>
<dbReference type="InterPro" id="IPR005835">
    <property type="entry name" value="NTP_transferase_dom"/>
</dbReference>
<dbReference type="EMBL" id="CP002028">
    <property type="protein sequence ID" value="ADG83506.1"/>
    <property type="molecule type" value="Genomic_DNA"/>
</dbReference>
<dbReference type="OrthoDB" id="9803871at2"/>
<comment type="catalytic activity">
    <reaction evidence="5 6">
        <text>alpha-D-glucose 1-phosphate + UTP + H(+) = UDP-alpha-D-glucose + diphosphate</text>
        <dbReference type="Rhea" id="RHEA:19889"/>
        <dbReference type="ChEBI" id="CHEBI:15378"/>
        <dbReference type="ChEBI" id="CHEBI:33019"/>
        <dbReference type="ChEBI" id="CHEBI:46398"/>
        <dbReference type="ChEBI" id="CHEBI:58601"/>
        <dbReference type="ChEBI" id="CHEBI:58885"/>
        <dbReference type="EC" id="2.7.7.9"/>
    </reaction>
</comment>
<dbReference type="HOGENOM" id="CLU_029499_1_2_9"/>
<keyword evidence="3 6" id="KW-0808">Transferase</keyword>
<dbReference type="eggNOG" id="COG1210">
    <property type="taxonomic scope" value="Bacteria"/>
</dbReference>
<dbReference type="Proteomes" id="UP000002377">
    <property type="component" value="Chromosome"/>
</dbReference>
<dbReference type="EC" id="2.7.7.9" evidence="2 6"/>
<dbReference type="GO" id="GO:0006011">
    <property type="term" value="P:UDP-alpha-D-glucose metabolic process"/>
    <property type="evidence" value="ECO:0007669"/>
    <property type="project" value="InterPro"/>
</dbReference>
<dbReference type="InterPro" id="IPR005771">
    <property type="entry name" value="GalU_uridylyltTrfase_bac/arc"/>
</dbReference>
<reference evidence="8 9" key="1">
    <citation type="submission" date="2010-05" db="EMBL/GenBank/DDBJ databases">
        <title>Complete sequence of Thermincola sp. JR.</title>
        <authorList>
            <consortium name="US DOE Joint Genome Institute"/>
            <person name="Lucas S."/>
            <person name="Copeland A."/>
            <person name="Lapidus A."/>
            <person name="Cheng J.-F."/>
            <person name="Bruce D."/>
            <person name="Goodwin L."/>
            <person name="Pitluck S."/>
            <person name="Chertkov O."/>
            <person name="Detter J.C."/>
            <person name="Han C."/>
            <person name="Tapia R."/>
            <person name="Land M."/>
            <person name="Hauser L."/>
            <person name="Kyrpides N."/>
            <person name="Mikhailova N."/>
            <person name="Hazen T.C."/>
            <person name="Woyke T."/>
        </authorList>
    </citation>
    <scope>NUCLEOTIDE SEQUENCE [LARGE SCALE GENOMIC DNA]</scope>
    <source>
        <strain evidence="8 9">JR</strain>
    </source>
</reference>
<evidence type="ECO:0000256" key="2">
    <source>
        <dbReference type="ARBA" id="ARBA00012415"/>
    </source>
</evidence>
<dbReference type="InterPro" id="IPR029044">
    <property type="entry name" value="Nucleotide-diphossugar_trans"/>
</dbReference>
<evidence type="ECO:0000259" key="7">
    <source>
        <dbReference type="Pfam" id="PF00483"/>
    </source>
</evidence>
<evidence type="ECO:0000256" key="5">
    <source>
        <dbReference type="ARBA" id="ARBA00048128"/>
    </source>
</evidence>
<dbReference type="STRING" id="635013.TherJR_2671"/>
<evidence type="ECO:0000256" key="4">
    <source>
        <dbReference type="ARBA" id="ARBA00022695"/>
    </source>
</evidence>
<dbReference type="PANTHER" id="PTHR43197:SF1">
    <property type="entry name" value="UTP--GLUCOSE-1-PHOSPHATE URIDYLYLTRANSFERASE"/>
    <property type="match status" value="1"/>
</dbReference>
<keyword evidence="9" id="KW-1185">Reference proteome</keyword>
<dbReference type="NCBIfam" id="TIGR01099">
    <property type="entry name" value="galU"/>
    <property type="match status" value="1"/>
</dbReference>
<keyword evidence="4 6" id="KW-0548">Nucleotidyltransferase</keyword>
<dbReference type="SUPFAM" id="SSF53448">
    <property type="entry name" value="Nucleotide-diphospho-sugar transferases"/>
    <property type="match status" value="1"/>
</dbReference>
<evidence type="ECO:0000256" key="6">
    <source>
        <dbReference type="RuleBase" id="RU361259"/>
    </source>
</evidence>
<dbReference type="CDD" id="cd02541">
    <property type="entry name" value="UGPase_prokaryotic"/>
    <property type="match status" value="1"/>
</dbReference>
<evidence type="ECO:0000256" key="1">
    <source>
        <dbReference type="ARBA" id="ARBA00006890"/>
    </source>
</evidence>
<feature type="domain" description="Nucleotidyl transferase" evidence="7">
    <location>
        <begin position="6"/>
        <end position="266"/>
    </location>
</feature>
<evidence type="ECO:0000256" key="3">
    <source>
        <dbReference type="ARBA" id="ARBA00022679"/>
    </source>
</evidence>
<organism evidence="8 9">
    <name type="scientific">Thermincola potens (strain JR)</name>
    <dbReference type="NCBI Taxonomy" id="635013"/>
    <lineage>
        <taxon>Bacteria</taxon>
        <taxon>Bacillati</taxon>
        <taxon>Bacillota</taxon>
        <taxon>Clostridia</taxon>
        <taxon>Eubacteriales</taxon>
        <taxon>Thermincolaceae</taxon>
        <taxon>Thermincola</taxon>
    </lineage>
</organism>